<evidence type="ECO:0000313" key="2">
    <source>
        <dbReference type="Proteomes" id="UP000035740"/>
    </source>
</evidence>
<organism evidence="1 2">
    <name type="scientific">Beta vulgaris subsp. vulgaris</name>
    <name type="common">Beet</name>
    <dbReference type="NCBI Taxonomy" id="3555"/>
    <lineage>
        <taxon>Eukaryota</taxon>
        <taxon>Viridiplantae</taxon>
        <taxon>Streptophyta</taxon>
        <taxon>Embryophyta</taxon>
        <taxon>Tracheophyta</taxon>
        <taxon>Spermatophyta</taxon>
        <taxon>Magnoliopsida</taxon>
        <taxon>eudicotyledons</taxon>
        <taxon>Gunneridae</taxon>
        <taxon>Pentapetalae</taxon>
        <taxon>Caryophyllales</taxon>
        <taxon>Chenopodiaceae</taxon>
        <taxon>Betoideae</taxon>
        <taxon>Beta</taxon>
    </lineage>
</organism>
<accession>A0A0J8BA82</accession>
<reference evidence="1 2" key="1">
    <citation type="journal article" date="2014" name="Nature">
        <title>The genome of the recently domesticated crop plant sugar beet (Beta vulgaris).</title>
        <authorList>
            <person name="Dohm J.C."/>
            <person name="Minoche A.E."/>
            <person name="Holtgrawe D."/>
            <person name="Capella-Gutierrez S."/>
            <person name="Zakrzewski F."/>
            <person name="Tafer H."/>
            <person name="Rupp O."/>
            <person name="Sorensen T.R."/>
            <person name="Stracke R."/>
            <person name="Reinhardt R."/>
            <person name="Goesmann A."/>
            <person name="Kraft T."/>
            <person name="Schulz B."/>
            <person name="Stadler P.F."/>
            <person name="Schmidt T."/>
            <person name="Gabaldon T."/>
            <person name="Lehrach H."/>
            <person name="Weisshaar B."/>
            <person name="Himmelbauer H."/>
        </authorList>
    </citation>
    <scope>NUCLEOTIDE SEQUENCE [LARGE SCALE GENOMIC DNA]</scope>
    <source>
        <tissue evidence="1">Taproot</tissue>
    </source>
</reference>
<proteinExistence type="predicted"/>
<gene>
    <name evidence="1" type="ORF">BVRB_8g199940</name>
</gene>
<dbReference type="OrthoDB" id="1702031at2759"/>
<evidence type="ECO:0000313" key="1">
    <source>
        <dbReference type="EMBL" id="KMS96812.1"/>
    </source>
</evidence>
<name>A0A0J8BA82_BETVV</name>
<protein>
    <submittedName>
        <fullName evidence="1">Uncharacterized protein</fullName>
    </submittedName>
</protein>
<dbReference type="AlphaFoldDB" id="A0A0J8BA82"/>
<dbReference type="OMA" id="SANKEGW"/>
<sequence length="289" mass="33871">MTTYNLDETPHIFIAPYENKKMRYQKVNFKEWPKHSIIGDINLDKDKLIIHGTEIKEHMFQKLYDSLRLGAKGTVFVNCNGACYIWMLSVGFDRLHHNVRFDWSPFGVTVPNSVDDLLRKELQQKDKEVVDMTSLLATAKGEASANKEGWEASKQEVEELKELLLACRMEQLDKDVELQKVLSQQRSVKEFELEAAKFKVELFKEIKERHDQVSDTNKKNYRNVEMELHMVQHQLFNSRMENEDMKEKLQSIQDQVFSVVTELQSTKIELASSNKNMVELVSRHFSRLK</sequence>
<dbReference type="EMBL" id="KQ090361">
    <property type="protein sequence ID" value="KMS96812.1"/>
    <property type="molecule type" value="Genomic_DNA"/>
</dbReference>
<keyword evidence="2" id="KW-1185">Reference proteome</keyword>
<dbReference type="Proteomes" id="UP000035740">
    <property type="component" value="Unassembled WGS sequence"/>
</dbReference>
<dbReference type="Gramene" id="KMS96812">
    <property type="protein sequence ID" value="KMS96812"/>
    <property type="gene ID" value="BVRB_8g199940"/>
</dbReference>